<organism evidence="2 3">
    <name type="scientific">Alteromonas arenosi</name>
    <dbReference type="NCBI Taxonomy" id="3055817"/>
    <lineage>
        <taxon>Bacteria</taxon>
        <taxon>Pseudomonadati</taxon>
        <taxon>Pseudomonadota</taxon>
        <taxon>Gammaproteobacteria</taxon>
        <taxon>Alteromonadales</taxon>
        <taxon>Alteromonadaceae</taxon>
        <taxon>Alteromonas/Salinimonas group</taxon>
        <taxon>Alteromonas</taxon>
    </lineage>
</organism>
<evidence type="ECO:0000259" key="1">
    <source>
        <dbReference type="PROSITE" id="PS51819"/>
    </source>
</evidence>
<dbReference type="Proteomes" id="UP001234343">
    <property type="component" value="Unassembled WGS sequence"/>
</dbReference>
<dbReference type="EMBL" id="JAUCBP010000011">
    <property type="protein sequence ID" value="MDM7861535.1"/>
    <property type="molecule type" value="Genomic_DNA"/>
</dbReference>
<dbReference type="Pfam" id="PF00903">
    <property type="entry name" value="Glyoxalase"/>
    <property type="match status" value="1"/>
</dbReference>
<gene>
    <name evidence="2" type="ORF">QTP81_13110</name>
</gene>
<name>A0ABT7SZC1_9ALTE</name>
<dbReference type="SUPFAM" id="SSF54593">
    <property type="entry name" value="Glyoxalase/Bleomycin resistance protein/Dihydroxybiphenyl dioxygenase"/>
    <property type="match status" value="1"/>
</dbReference>
<keyword evidence="3" id="KW-1185">Reference proteome</keyword>
<sequence length="144" mass="16283">MNKPEQSLAPFHLAIPVLDLQASRQFYGKLLGCSQGRHSDHWIDWNFFGHQLVTHKVEQMPAIGGHNSVDSKAVPVPHFGVVLSMSDWHALANRLRDNDVEFVIEPYIRFRGQTGEQATMFLLDPCGNALEFKAFANIDQLFAH</sequence>
<dbReference type="InterPro" id="IPR029068">
    <property type="entry name" value="Glyas_Bleomycin-R_OHBP_Dase"/>
</dbReference>
<protein>
    <submittedName>
        <fullName evidence="2">VOC family protein</fullName>
    </submittedName>
</protein>
<reference evidence="2 3" key="1">
    <citation type="submission" date="2023-06" db="EMBL/GenBank/DDBJ databases">
        <title>Alteromonas sp. ASW11-36 isolated from intertidal sand.</title>
        <authorList>
            <person name="Li Y."/>
        </authorList>
    </citation>
    <scope>NUCLEOTIDE SEQUENCE [LARGE SCALE GENOMIC DNA]</scope>
    <source>
        <strain evidence="2 3">ASW11-36</strain>
    </source>
</reference>
<accession>A0ABT7SZC1</accession>
<evidence type="ECO:0000313" key="3">
    <source>
        <dbReference type="Proteomes" id="UP001234343"/>
    </source>
</evidence>
<dbReference type="PROSITE" id="PS51819">
    <property type="entry name" value="VOC"/>
    <property type="match status" value="1"/>
</dbReference>
<dbReference type="CDD" id="cd08357">
    <property type="entry name" value="VOC_like"/>
    <property type="match status" value="1"/>
</dbReference>
<dbReference type="Gene3D" id="3.10.180.10">
    <property type="entry name" value="2,3-Dihydroxybiphenyl 1,2-Dioxygenase, domain 1"/>
    <property type="match status" value="1"/>
</dbReference>
<comment type="caution">
    <text evidence="2">The sequence shown here is derived from an EMBL/GenBank/DDBJ whole genome shotgun (WGS) entry which is preliminary data.</text>
</comment>
<dbReference type="RefSeq" id="WP_289366129.1">
    <property type="nucleotide sequence ID" value="NZ_JAUCBP010000011.1"/>
</dbReference>
<feature type="domain" description="VOC" evidence="1">
    <location>
        <begin position="9"/>
        <end position="135"/>
    </location>
</feature>
<evidence type="ECO:0000313" key="2">
    <source>
        <dbReference type="EMBL" id="MDM7861535.1"/>
    </source>
</evidence>
<dbReference type="InterPro" id="IPR004360">
    <property type="entry name" value="Glyas_Fos-R_dOase_dom"/>
</dbReference>
<dbReference type="PANTHER" id="PTHR39434">
    <property type="match status" value="1"/>
</dbReference>
<proteinExistence type="predicted"/>
<dbReference type="PANTHER" id="PTHR39434:SF1">
    <property type="entry name" value="VOC DOMAIN-CONTAINING PROTEIN"/>
    <property type="match status" value="1"/>
</dbReference>
<dbReference type="InterPro" id="IPR037523">
    <property type="entry name" value="VOC_core"/>
</dbReference>